<reference evidence="3" key="1">
    <citation type="submission" date="2020-10" db="EMBL/GenBank/DDBJ databases">
        <authorList>
            <person name="Han B."/>
            <person name="Lu T."/>
            <person name="Zhao Q."/>
            <person name="Huang X."/>
            <person name="Zhao Y."/>
        </authorList>
    </citation>
    <scope>NUCLEOTIDE SEQUENCE</scope>
</reference>
<dbReference type="PROSITE" id="PS00636">
    <property type="entry name" value="DNAJ_1"/>
    <property type="match status" value="1"/>
</dbReference>
<dbReference type="InterPro" id="IPR001623">
    <property type="entry name" value="DnaJ_domain"/>
</dbReference>
<evidence type="ECO:0000313" key="3">
    <source>
        <dbReference type="EMBL" id="CAD6210409.1"/>
    </source>
</evidence>
<organism evidence="3 4">
    <name type="scientific">Miscanthus lutarioriparius</name>
    <dbReference type="NCBI Taxonomy" id="422564"/>
    <lineage>
        <taxon>Eukaryota</taxon>
        <taxon>Viridiplantae</taxon>
        <taxon>Streptophyta</taxon>
        <taxon>Embryophyta</taxon>
        <taxon>Tracheophyta</taxon>
        <taxon>Spermatophyta</taxon>
        <taxon>Magnoliopsida</taxon>
        <taxon>Liliopsida</taxon>
        <taxon>Poales</taxon>
        <taxon>Poaceae</taxon>
        <taxon>PACMAD clade</taxon>
        <taxon>Panicoideae</taxon>
        <taxon>Andropogonodae</taxon>
        <taxon>Andropogoneae</taxon>
        <taxon>Saccharinae</taxon>
        <taxon>Miscanthus</taxon>
    </lineage>
</organism>
<protein>
    <recommendedName>
        <fullName evidence="2">J domain-containing protein</fullName>
    </recommendedName>
</protein>
<sequence>MAGEPAAKANSPLKIFAPSAAPHPTGSSVNPNPSSLPSHGSPTSKHDLPAPRALPALPRLPARLPGRVAAAVPAPPRAAAPLRLLLLHRRHRGAGPRGGQLLLRRPRPPPGGPAREIKAAYRRLALAVHPDAAAPQHPAASSAEDFIRVHAAYSTLSDPDKRADYDRRRLLSAAAAVGPRTVALGRSPSFPAHRSRRTWETDQCW</sequence>
<feature type="region of interest" description="Disordered" evidence="1">
    <location>
        <begin position="1"/>
        <end position="59"/>
    </location>
</feature>
<feature type="region of interest" description="Disordered" evidence="1">
    <location>
        <begin position="183"/>
        <end position="205"/>
    </location>
</feature>
<evidence type="ECO:0000256" key="1">
    <source>
        <dbReference type="SAM" id="MobiDB-lite"/>
    </source>
</evidence>
<proteinExistence type="predicted"/>
<dbReference type="InterPro" id="IPR036869">
    <property type="entry name" value="J_dom_sf"/>
</dbReference>
<feature type="region of interest" description="Disordered" evidence="1">
    <location>
        <begin position="95"/>
        <end position="114"/>
    </location>
</feature>
<dbReference type="SUPFAM" id="SSF46565">
    <property type="entry name" value="Chaperone J-domain"/>
    <property type="match status" value="1"/>
</dbReference>
<feature type="domain" description="J" evidence="2">
    <location>
        <begin position="98"/>
        <end position="169"/>
    </location>
</feature>
<accession>A0A811MTI5</accession>
<dbReference type="EMBL" id="CAJGYO010000002">
    <property type="protein sequence ID" value="CAD6210409.1"/>
    <property type="molecule type" value="Genomic_DNA"/>
</dbReference>
<gene>
    <name evidence="3" type="ORF">NCGR_LOCUS6496</name>
</gene>
<dbReference type="SMART" id="SM00271">
    <property type="entry name" value="DnaJ"/>
    <property type="match status" value="1"/>
</dbReference>
<keyword evidence="4" id="KW-1185">Reference proteome</keyword>
<feature type="compositionally biased region" description="Low complexity" evidence="1">
    <location>
        <begin position="27"/>
        <end position="38"/>
    </location>
</feature>
<evidence type="ECO:0000313" key="4">
    <source>
        <dbReference type="Proteomes" id="UP000604825"/>
    </source>
</evidence>
<dbReference type="PRINTS" id="PR00625">
    <property type="entry name" value="JDOMAIN"/>
</dbReference>
<dbReference type="PROSITE" id="PS50076">
    <property type="entry name" value="DNAJ_2"/>
    <property type="match status" value="1"/>
</dbReference>
<dbReference type="AlphaFoldDB" id="A0A811MTI5"/>
<comment type="caution">
    <text evidence="3">The sequence shown here is derived from an EMBL/GenBank/DDBJ whole genome shotgun (WGS) entry which is preliminary data.</text>
</comment>
<dbReference type="Proteomes" id="UP000604825">
    <property type="component" value="Unassembled WGS sequence"/>
</dbReference>
<evidence type="ECO:0000259" key="2">
    <source>
        <dbReference type="PROSITE" id="PS50076"/>
    </source>
</evidence>
<dbReference type="Gene3D" id="1.10.287.110">
    <property type="entry name" value="DnaJ domain"/>
    <property type="match status" value="1"/>
</dbReference>
<feature type="compositionally biased region" description="Low complexity" evidence="1">
    <location>
        <begin position="50"/>
        <end position="59"/>
    </location>
</feature>
<dbReference type="PANTHER" id="PTHR45432">
    <property type="entry name" value="CHAPERONE PROTEIN DNAJ 11, CHLOROPLASTIC-LIKE"/>
    <property type="match status" value="1"/>
</dbReference>
<name>A0A811MTI5_9POAL</name>
<dbReference type="InterPro" id="IPR018253">
    <property type="entry name" value="DnaJ_domain_CS"/>
</dbReference>
<dbReference type="CDD" id="cd06257">
    <property type="entry name" value="DnaJ"/>
    <property type="match status" value="1"/>
</dbReference>
<dbReference type="Pfam" id="PF00226">
    <property type="entry name" value="DnaJ"/>
    <property type="match status" value="1"/>
</dbReference>
<dbReference type="OrthoDB" id="445556at2759"/>
<dbReference type="GO" id="GO:0005783">
    <property type="term" value="C:endoplasmic reticulum"/>
    <property type="evidence" value="ECO:0007669"/>
    <property type="project" value="UniProtKB-ARBA"/>
</dbReference>
<dbReference type="PANTHER" id="PTHR45432:SF2">
    <property type="entry name" value="CHAPERONE PROTEIN DNAJ 11, CHLOROPLASTIC"/>
    <property type="match status" value="1"/>
</dbReference>